<protein>
    <submittedName>
        <fullName evidence="2">Uncharacterized protein</fullName>
    </submittedName>
</protein>
<name>A0A7X4YAX4_9BACT</name>
<evidence type="ECO:0000313" key="2">
    <source>
        <dbReference type="EMBL" id="NBC42123.1"/>
    </source>
</evidence>
<proteinExistence type="predicted"/>
<accession>A0A7X4YAX4</accession>
<gene>
    <name evidence="2" type="ORF">GTZ93_20180</name>
</gene>
<evidence type="ECO:0000256" key="1">
    <source>
        <dbReference type="SAM" id="MobiDB-lite"/>
    </source>
</evidence>
<dbReference type="EMBL" id="JAAAPK010000005">
    <property type="protein sequence ID" value="NBC42123.1"/>
    <property type="molecule type" value="Genomic_DNA"/>
</dbReference>
<dbReference type="RefSeq" id="WP_161662936.1">
    <property type="nucleotide sequence ID" value="NZ_CBCSLE010000163.1"/>
</dbReference>
<reference evidence="2 3" key="1">
    <citation type="submission" date="2020-01" db="EMBL/GenBank/DDBJ databases">
        <title>The draft genome sequence of Corallococcus exiguus DSM 14696.</title>
        <authorList>
            <person name="Zhang X."/>
            <person name="Zhu H."/>
        </authorList>
    </citation>
    <scope>NUCLEOTIDE SEQUENCE [LARGE SCALE GENOMIC DNA]</scope>
    <source>
        <strain evidence="2 3">DSM 14696</strain>
    </source>
</reference>
<feature type="region of interest" description="Disordered" evidence="1">
    <location>
        <begin position="1"/>
        <end position="53"/>
    </location>
</feature>
<keyword evidence="3" id="KW-1185">Reference proteome</keyword>
<evidence type="ECO:0000313" key="3">
    <source>
        <dbReference type="Proteomes" id="UP000537825"/>
    </source>
</evidence>
<feature type="compositionally biased region" description="Low complexity" evidence="1">
    <location>
        <begin position="10"/>
        <end position="30"/>
    </location>
</feature>
<dbReference type="Proteomes" id="UP000537825">
    <property type="component" value="Unassembled WGS sequence"/>
</dbReference>
<dbReference type="AlphaFoldDB" id="A0A7X4YAX4"/>
<organism evidence="2 3">
    <name type="scientific">Corallococcus exiguus</name>
    <dbReference type="NCBI Taxonomy" id="83462"/>
    <lineage>
        <taxon>Bacteria</taxon>
        <taxon>Pseudomonadati</taxon>
        <taxon>Myxococcota</taxon>
        <taxon>Myxococcia</taxon>
        <taxon>Myxococcales</taxon>
        <taxon>Cystobacterineae</taxon>
        <taxon>Myxococcaceae</taxon>
        <taxon>Corallococcus</taxon>
    </lineage>
</organism>
<comment type="caution">
    <text evidence="2">The sequence shown here is derived from an EMBL/GenBank/DDBJ whole genome shotgun (WGS) entry which is preliminary data.</text>
</comment>
<sequence>MMAAPGPPLSTAAARPAGTATRSSASTPSADIESTGSVASAPTPGASVSVRDV</sequence>